<dbReference type="Gene3D" id="3.20.20.70">
    <property type="entry name" value="Aldolase class I"/>
    <property type="match status" value="1"/>
</dbReference>
<proteinExistence type="predicted"/>
<dbReference type="Pfam" id="PF02348">
    <property type="entry name" value="CTP_transf_3"/>
    <property type="match status" value="1"/>
</dbReference>
<evidence type="ECO:0000313" key="2">
    <source>
        <dbReference type="EMBL" id="SMQ79486.1"/>
    </source>
</evidence>
<dbReference type="EMBL" id="FXWL01000005">
    <property type="protein sequence ID" value="SMQ79486.1"/>
    <property type="molecule type" value="Genomic_DNA"/>
</dbReference>
<dbReference type="GeneID" id="303003343"/>
<dbReference type="SUPFAM" id="SSF51569">
    <property type="entry name" value="Aldolase"/>
    <property type="match status" value="1"/>
</dbReference>
<dbReference type="PANTHER" id="PTHR42966:SF1">
    <property type="entry name" value="SIALIC ACID SYNTHASE"/>
    <property type="match status" value="1"/>
</dbReference>
<sequence>MKTGIIILCRYNSQRLPGKILRELGGRTVLGLILDRINKAVPDRPVVVATSDEASDDPIADYCRRAGVACFRGSLDDVAGRFLECAEKNGWDYAVRINGDNVFVDQRTLAEMTAIADTGVFDLVTNVPGRTFPYGMSVEVVRTAFYRDQMAAVSDMGHREHVTSWLYDNPDIGNRYLYRNLRCPAATGLDLALDDADDLDRISAVLDAAGPDVARLDMSDIARLARRQSVVSPWRGAAGPMLIAEIGGNHEGDFEAAKALAQAAIASGADVVKFQIYTGTALVSPVESPDRHAHFKRFELTPDQHIALAEMCRAAGVGYVSSVWDLESLEWIDPYMDFYKIGSGDLTAWPLLRNFAQRGKPILLSTGLATLDEILQTVAFIQSVDDRYRQPEWLCLMQCTSMYPIPDSDANLCVMDTLRAMTGLSIGYSDHTTGMMALRAATAMGAEALEFHFTLGREGQTFRDHLVSLTADEVRALKDDIAQIIALRGRGVKVPQPSEVSTGHTTSFRRAAYACRPVAAGATITADDLCVLRPAHGTDARDFDRIVGATALHAFEPFRAIVSGADYE</sequence>
<dbReference type="InterPro" id="IPR003329">
    <property type="entry name" value="Cytidylyl_trans"/>
</dbReference>
<dbReference type="InterPro" id="IPR029044">
    <property type="entry name" value="Nucleotide-diphossugar_trans"/>
</dbReference>
<feature type="domain" description="PseI/NeuA/B-like" evidence="1">
    <location>
        <begin position="262"/>
        <end position="493"/>
    </location>
</feature>
<accession>A0A1Y6FZB4</accession>
<protein>
    <submittedName>
        <fullName evidence="2">Sialic acid synthase SpsE, contains C-terminal SAF domain</fullName>
    </submittedName>
</protein>
<dbReference type="InterPro" id="IPR051690">
    <property type="entry name" value="PseI-like"/>
</dbReference>
<dbReference type="InterPro" id="IPR057736">
    <property type="entry name" value="SAF_PseI/NeuA/NeuB"/>
</dbReference>
<keyword evidence="3" id="KW-1185">Reference proteome</keyword>
<dbReference type="RefSeq" id="WP_021319131.1">
    <property type="nucleotide sequence ID" value="NZ_FXWL01000005.1"/>
</dbReference>
<name>A0A1Y6FZB4_9SPHN</name>
<evidence type="ECO:0000259" key="1">
    <source>
        <dbReference type="Pfam" id="PF03102"/>
    </source>
</evidence>
<dbReference type="SUPFAM" id="SSF51269">
    <property type="entry name" value="AFP III-like domain"/>
    <property type="match status" value="1"/>
</dbReference>
<dbReference type="InterPro" id="IPR036732">
    <property type="entry name" value="AFP_Neu5c_C_sf"/>
</dbReference>
<gene>
    <name evidence="2" type="ORF">SAMN06295984_3385</name>
</gene>
<dbReference type="PANTHER" id="PTHR42966">
    <property type="entry name" value="N-ACETYLNEURAMINATE SYNTHASE"/>
    <property type="match status" value="1"/>
</dbReference>
<dbReference type="Gene3D" id="3.90.550.10">
    <property type="entry name" value="Spore Coat Polysaccharide Biosynthesis Protein SpsA, Chain A"/>
    <property type="match status" value="1"/>
</dbReference>
<dbReference type="InterPro" id="IPR013132">
    <property type="entry name" value="PseI/NeuA/B-like_N"/>
</dbReference>
<dbReference type="CDD" id="cd11615">
    <property type="entry name" value="SAF_NeuB_like"/>
    <property type="match status" value="1"/>
</dbReference>
<evidence type="ECO:0000313" key="3">
    <source>
        <dbReference type="Proteomes" id="UP000194469"/>
    </source>
</evidence>
<organism evidence="2 3">
    <name type="scientific">Sphingopyxis terrae subsp. ummariensis</name>
    <dbReference type="NCBI Taxonomy" id="429001"/>
    <lineage>
        <taxon>Bacteria</taxon>
        <taxon>Pseudomonadati</taxon>
        <taxon>Pseudomonadota</taxon>
        <taxon>Alphaproteobacteria</taxon>
        <taxon>Sphingomonadales</taxon>
        <taxon>Sphingomonadaceae</taxon>
        <taxon>Sphingopyxis</taxon>
    </lineage>
</organism>
<dbReference type="Pfam" id="PF03102">
    <property type="entry name" value="NeuB"/>
    <property type="match status" value="1"/>
</dbReference>
<dbReference type="GO" id="GO:0016051">
    <property type="term" value="P:carbohydrate biosynthetic process"/>
    <property type="evidence" value="ECO:0007669"/>
    <property type="project" value="InterPro"/>
</dbReference>
<dbReference type="InterPro" id="IPR013785">
    <property type="entry name" value="Aldolase_TIM"/>
</dbReference>
<dbReference type="Gene3D" id="3.90.1210.10">
    <property type="entry name" value="Antifreeze-like/N-acetylneuraminic acid synthase C-terminal domain"/>
    <property type="match status" value="1"/>
</dbReference>
<dbReference type="SUPFAM" id="SSF53448">
    <property type="entry name" value="Nucleotide-diphospho-sugar transferases"/>
    <property type="match status" value="1"/>
</dbReference>
<dbReference type="GO" id="GO:0047444">
    <property type="term" value="F:N-acylneuraminate-9-phosphate synthase activity"/>
    <property type="evidence" value="ECO:0007669"/>
    <property type="project" value="TreeGrafter"/>
</dbReference>
<reference evidence="3" key="1">
    <citation type="submission" date="2017-04" db="EMBL/GenBank/DDBJ databases">
        <authorList>
            <person name="Varghese N."/>
            <person name="Submissions S."/>
        </authorList>
    </citation>
    <scope>NUCLEOTIDE SEQUENCE [LARGE SCALE GENOMIC DNA]</scope>
    <source>
        <strain evidence="3">UI2</strain>
    </source>
</reference>
<dbReference type="AlphaFoldDB" id="A0A1Y6FZB4"/>
<dbReference type="Proteomes" id="UP000194469">
    <property type="component" value="Unassembled WGS sequence"/>
</dbReference>